<dbReference type="GO" id="GO:0008757">
    <property type="term" value="F:S-adenosylmethionine-dependent methyltransferase activity"/>
    <property type="evidence" value="ECO:0007669"/>
    <property type="project" value="TreeGrafter"/>
</dbReference>
<dbReference type="KEGG" id="ddb:E7747_05605"/>
<evidence type="ECO:0000313" key="5">
    <source>
        <dbReference type="Proteomes" id="UP000297149"/>
    </source>
</evidence>
<dbReference type="RefSeq" id="WP_136414643.1">
    <property type="nucleotide sequence ID" value="NZ_CP039396.1"/>
</dbReference>
<dbReference type="InterPro" id="IPR002935">
    <property type="entry name" value="SAM_O-MeTrfase"/>
</dbReference>
<dbReference type="AlphaFoldDB" id="A0A4P7W1N3"/>
<dbReference type="CDD" id="cd02440">
    <property type="entry name" value="AdoMet_MTases"/>
    <property type="match status" value="1"/>
</dbReference>
<keyword evidence="3" id="KW-0949">S-adenosyl-L-methionine</keyword>
<dbReference type="SUPFAM" id="SSF53335">
    <property type="entry name" value="S-adenosyl-L-methionine-dependent methyltransferases"/>
    <property type="match status" value="1"/>
</dbReference>
<accession>A0A4P7W1N3</accession>
<evidence type="ECO:0000256" key="1">
    <source>
        <dbReference type="ARBA" id="ARBA00022603"/>
    </source>
</evidence>
<keyword evidence="1 4" id="KW-0489">Methyltransferase</keyword>
<dbReference type="InterPro" id="IPR050362">
    <property type="entry name" value="Cation-dep_OMT"/>
</dbReference>
<dbReference type="InterPro" id="IPR029063">
    <property type="entry name" value="SAM-dependent_MTases_sf"/>
</dbReference>
<name>A0A4P7W1N3_9BACT</name>
<sequence>MCDNLDDYILSHISAEPEHLKRLYRRTHLRHLYPRMCSGHLQGRMLSMLSSMIKPQRILELGAYTGYSALCLAEGLAKDGQLHTIEVDDEMEDELLELFATSPGGDRITLHIGDAEEIIATIDEIWDLVYIDANKRRYVEYLDLVLPRLRRGGFIIADNTLWDGKVTDTVANHDAQTVALDRFNTYVASHPELETVIIPLRDGLTLIRRK</sequence>
<reference evidence="5" key="1">
    <citation type="submission" date="2019-02" db="EMBL/GenBank/DDBJ databases">
        <title>Isolation and identification of novel species under the genus Muribaculum.</title>
        <authorList>
            <person name="Miyake S."/>
            <person name="Ding Y."/>
            <person name="Low A."/>
            <person name="Soh M."/>
            <person name="Seedorf H."/>
        </authorList>
    </citation>
    <scope>NUCLEOTIDE SEQUENCE [LARGE SCALE GENOMIC DNA]</scope>
    <source>
        <strain evidence="5">H5</strain>
    </source>
</reference>
<evidence type="ECO:0000313" key="4">
    <source>
        <dbReference type="EMBL" id="QCD41803.1"/>
    </source>
</evidence>
<dbReference type="PANTHER" id="PTHR10509:SF14">
    <property type="entry name" value="CAFFEOYL-COA O-METHYLTRANSFERASE 3-RELATED"/>
    <property type="match status" value="1"/>
</dbReference>
<dbReference type="PROSITE" id="PS51682">
    <property type="entry name" value="SAM_OMT_I"/>
    <property type="match status" value="1"/>
</dbReference>
<dbReference type="GO" id="GO:0008171">
    <property type="term" value="F:O-methyltransferase activity"/>
    <property type="evidence" value="ECO:0007669"/>
    <property type="project" value="InterPro"/>
</dbReference>
<keyword evidence="5" id="KW-1185">Reference proteome</keyword>
<organism evidence="4 5">
    <name type="scientific">Duncaniella dubosii</name>
    <dbReference type="NCBI Taxonomy" id="2518971"/>
    <lineage>
        <taxon>Bacteria</taxon>
        <taxon>Pseudomonadati</taxon>
        <taxon>Bacteroidota</taxon>
        <taxon>Bacteroidia</taxon>
        <taxon>Bacteroidales</taxon>
        <taxon>Muribaculaceae</taxon>
        <taxon>Duncaniella</taxon>
    </lineage>
</organism>
<gene>
    <name evidence="4" type="ORF">E7747_05605</name>
</gene>
<evidence type="ECO:0000256" key="2">
    <source>
        <dbReference type="ARBA" id="ARBA00022679"/>
    </source>
</evidence>
<protein>
    <submittedName>
        <fullName evidence="4">O-methyltransferase</fullName>
    </submittedName>
</protein>
<evidence type="ECO:0000256" key="3">
    <source>
        <dbReference type="ARBA" id="ARBA00022691"/>
    </source>
</evidence>
<dbReference type="Proteomes" id="UP000297149">
    <property type="component" value="Chromosome"/>
</dbReference>
<proteinExistence type="predicted"/>
<dbReference type="GO" id="GO:0032259">
    <property type="term" value="P:methylation"/>
    <property type="evidence" value="ECO:0007669"/>
    <property type="project" value="UniProtKB-KW"/>
</dbReference>
<keyword evidence="2 4" id="KW-0808">Transferase</keyword>
<dbReference type="Pfam" id="PF01596">
    <property type="entry name" value="Methyltransf_3"/>
    <property type="match status" value="1"/>
</dbReference>
<dbReference type="EMBL" id="CP039396">
    <property type="protein sequence ID" value="QCD41803.1"/>
    <property type="molecule type" value="Genomic_DNA"/>
</dbReference>
<dbReference type="Gene3D" id="3.40.50.150">
    <property type="entry name" value="Vaccinia Virus protein VP39"/>
    <property type="match status" value="1"/>
</dbReference>
<dbReference type="PANTHER" id="PTHR10509">
    <property type="entry name" value="O-METHYLTRANSFERASE-RELATED"/>
    <property type="match status" value="1"/>
</dbReference>